<dbReference type="PRINTS" id="PR00367">
    <property type="entry name" value="ETHRSPELEMNT"/>
</dbReference>
<dbReference type="InterPro" id="IPR001471">
    <property type="entry name" value="AP2/ERF_dom"/>
</dbReference>
<feature type="domain" description="AP2/ERF" evidence="11">
    <location>
        <begin position="147"/>
        <end position="204"/>
    </location>
</feature>
<evidence type="ECO:0000256" key="10">
    <source>
        <dbReference type="SAM" id="MobiDB-lite"/>
    </source>
</evidence>
<dbReference type="GO" id="GO:0000976">
    <property type="term" value="F:transcription cis-regulatory region binding"/>
    <property type="evidence" value="ECO:0007669"/>
    <property type="project" value="UniProtKB-ARBA"/>
</dbReference>
<feature type="compositionally biased region" description="Low complexity" evidence="10">
    <location>
        <begin position="25"/>
        <end position="40"/>
    </location>
</feature>
<dbReference type="Pfam" id="PF00847">
    <property type="entry name" value="AP2"/>
    <property type="match status" value="1"/>
</dbReference>
<dbReference type="AlphaFoldDB" id="A0A068ENI1"/>
<evidence type="ECO:0000256" key="9">
    <source>
        <dbReference type="ARBA" id="ARBA00024343"/>
    </source>
</evidence>
<keyword evidence="2" id="KW-0936">Ethylene signaling pathway</keyword>
<proteinExistence type="evidence at transcript level"/>
<name>A0A068ENI1_DIOKA</name>
<evidence type="ECO:0000256" key="2">
    <source>
        <dbReference type="ARBA" id="ARBA00022745"/>
    </source>
</evidence>
<accession>A0A068ENI1</accession>
<comment type="similarity">
    <text evidence="9">Belongs to the AP2/ERF transcription factor family. ERF subfamily.</text>
</comment>
<evidence type="ECO:0000256" key="7">
    <source>
        <dbReference type="ARBA" id="ARBA00023163"/>
    </source>
</evidence>
<evidence type="ECO:0000256" key="5">
    <source>
        <dbReference type="ARBA" id="ARBA00023125"/>
    </source>
</evidence>
<dbReference type="EMBL" id="KJ170911">
    <property type="protein sequence ID" value="AID51416.1"/>
    <property type="molecule type" value="mRNA"/>
</dbReference>
<evidence type="ECO:0000256" key="1">
    <source>
        <dbReference type="ARBA" id="ARBA00004123"/>
    </source>
</evidence>
<gene>
    <name evidence="12" type="primary">ERF11</name>
</gene>
<dbReference type="PROSITE" id="PS51032">
    <property type="entry name" value="AP2_ERF"/>
    <property type="match status" value="1"/>
</dbReference>
<dbReference type="SMART" id="SM00380">
    <property type="entry name" value="AP2"/>
    <property type="match status" value="1"/>
</dbReference>
<evidence type="ECO:0000256" key="3">
    <source>
        <dbReference type="ARBA" id="ARBA00022821"/>
    </source>
</evidence>
<keyword evidence="5" id="KW-0238">DNA-binding</keyword>
<keyword evidence="7" id="KW-0804">Transcription</keyword>
<feature type="region of interest" description="Disordered" evidence="10">
    <location>
        <begin position="233"/>
        <end position="287"/>
    </location>
</feature>
<dbReference type="FunFam" id="3.30.730.10:FF:000001">
    <property type="entry name" value="Ethylene-responsive transcription factor 2"/>
    <property type="match status" value="1"/>
</dbReference>
<comment type="subcellular location">
    <subcellularLocation>
        <location evidence="1">Nucleus</location>
    </subcellularLocation>
</comment>
<dbReference type="GO" id="GO:0003700">
    <property type="term" value="F:DNA-binding transcription factor activity"/>
    <property type="evidence" value="ECO:0007669"/>
    <property type="project" value="InterPro"/>
</dbReference>
<evidence type="ECO:0000259" key="11">
    <source>
        <dbReference type="PROSITE" id="PS51032"/>
    </source>
</evidence>
<feature type="region of interest" description="Disordered" evidence="10">
    <location>
        <begin position="10"/>
        <end position="45"/>
    </location>
</feature>
<protein>
    <submittedName>
        <fullName evidence="12">Ethylene response factor 11</fullName>
    </submittedName>
</protein>
<keyword evidence="4" id="KW-0805">Transcription regulation</keyword>
<evidence type="ECO:0000256" key="4">
    <source>
        <dbReference type="ARBA" id="ARBA00023015"/>
    </source>
</evidence>
<keyword evidence="3" id="KW-0611">Plant defense</keyword>
<evidence type="ECO:0000256" key="8">
    <source>
        <dbReference type="ARBA" id="ARBA00023242"/>
    </source>
</evidence>
<dbReference type="InterPro" id="IPR016177">
    <property type="entry name" value="DNA-bd_dom_sf"/>
</dbReference>
<dbReference type="InterPro" id="IPR051758">
    <property type="entry name" value="ERF/AP2-like"/>
</dbReference>
<organism evidence="12">
    <name type="scientific">Diospyros kaki</name>
    <name type="common">Kaki persimmon</name>
    <name type="synonym">Diospyros chinensis</name>
    <dbReference type="NCBI Taxonomy" id="35925"/>
    <lineage>
        <taxon>Eukaryota</taxon>
        <taxon>Viridiplantae</taxon>
        <taxon>Streptophyta</taxon>
        <taxon>Embryophyta</taxon>
        <taxon>Tracheophyta</taxon>
        <taxon>Spermatophyta</taxon>
        <taxon>Magnoliopsida</taxon>
        <taxon>eudicotyledons</taxon>
        <taxon>Gunneridae</taxon>
        <taxon>Pentapetalae</taxon>
        <taxon>asterids</taxon>
        <taxon>Ericales</taxon>
        <taxon>Ebenaceae</taxon>
        <taxon>Diospyros</taxon>
    </lineage>
</organism>
<evidence type="ECO:0000313" key="12">
    <source>
        <dbReference type="EMBL" id="AID51416.1"/>
    </source>
</evidence>
<feature type="compositionally biased region" description="Low complexity" evidence="10">
    <location>
        <begin position="243"/>
        <end position="277"/>
    </location>
</feature>
<keyword evidence="6" id="KW-0010">Activator</keyword>
<dbReference type="PANTHER" id="PTHR31657">
    <property type="entry name" value="ETHYLENE-RESPONSIVE TRANSCRIPTION FACTOR ERF061"/>
    <property type="match status" value="1"/>
</dbReference>
<dbReference type="PANTHER" id="PTHR31657:SF73">
    <property type="entry name" value="OS02G0752800 PROTEIN"/>
    <property type="match status" value="1"/>
</dbReference>
<sequence>MEALEPFFKSAFPSFSSSSPPPFPNFVQSPLPNSASSSYSTVQSLPPPPTSPYFTPLYSSCNSYSSMAMSSQPMPGPDGCSSSPAHMFFQGFPVHEQSGPFGLGGHGLNHTQQNHNQISFEQQQPVALGLRPVTMKQVGCPPKPTKLYRGVRQRHWGKWVAEIRLPRNRTRLWLGTFDTAEEAALAYDTAAYKLRGESAKLNFPNFRHSGEHNPLHATVAAKLQDACRSLAEGKSLDAKKKPPSWSKLPPEAAPARAVVEGGENANSSECEESSNGSDLGLPDFTDEDPAWNSSLVLQKCPSSEIDWASL</sequence>
<dbReference type="Gene3D" id="3.30.730.10">
    <property type="entry name" value="AP2/ERF domain"/>
    <property type="match status" value="1"/>
</dbReference>
<keyword evidence="8" id="KW-0539">Nucleus</keyword>
<evidence type="ECO:0000256" key="6">
    <source>
        <dbReference type="ARBA" id="ARBA00023159"/>
    </source>
</evidence>
<dbReference type="SUPFAM" id="SSF54171">
    <property type="entry name" value="DNA-binding domain"/>
    <property type="match status" value="1"/>
</dbReference>
<reference evidence="12" key="1">
    <citation type="journal article" date="2014" name="PLoS ONE">
        <title>Two novel anoxia-induced ethylene response factors that interact with promoters of deastringency-related genes from persimmon.</title>
        <authorList>
            <person name="Min T."/>
            <person name="Fang F."/>
            <person name="Ge H."/>
            <person name="Shi Y.N."/>
            <person name="Luo Z.R."/>
            <person name="Yao Y.C."/>
            <person name="Grierson D."/>
            <person name="Yin X.R."/>
            <person name="Chen K.S."/>
        </authorList>
    </citation>
    <scope>NUCLEOTIDE SEQUENCE</scope>
</reference>
<dbReference type="CDD" id="cd00018">
    <property type="entry name" value="AP2"/>
    <property type="match status" value="1"/>
</dbReference>
<dbReference type="GO" id="GO:0009873">
    <property type="term" value="P:ethylene-activated signaling pathway"/>
    <property type="evidence" value="ECO:0007669"/>
    <property type="project" value="UniProtKB-KW"/>
</dbReference>
<dbReference type="GO" id="GO:0006952">
    <property type="term" value="P:defense response"/>
    <property type="evidence" value="ECO:0007669"/>
    <property type="project" value="UniProtKB-KW"/>
</dbReference>
<dbReference type="InterPro" id="IPR036955">
    <property type="entry name" value="AP2/ERF_dom_sf"/>
</dbReference>
<dbReference type="GO" id="GO:0005634">
    <property type="term" value="C:nucleus"/>
    <property type="evidence" value="ECO:0007669"/>
    <property type="project" value="UniProtKB-SubCell"/>
</dbReference>